<protein>
    <submittedName>
        <fullName evidence="9">Dipeptidase PepV</fullName>
        <ecNumber evidence="9">3.4.13.-</ecNumber>
    </submittedName>
</protein>
<dbReference type="EMBL" id="DWWM01000032">
    <property type="protein sequence ID" value="HJC36532.1"/>
    <property type="molecule type" value="Genomic_DNA"/>
</dbReference>
<dbReference type="GO" id="GO:0008270">
    <property type="term" value="F:zinc ion binding"/>
    <property type="evidence" value="ECO:0007669"/>
    <property type="project" value="InterPro"/>
</dbReference>
<dbReference type="InterPro" id="IPR010964">
    <property type="entry name" value="M20A_pepV-rel"/>
</dbReference>
<comment type="similarity">
    <text evidence="2">Belongs to the peptidase M20A family.</text>
</comment>
<keyword evidence="7 9" id="KW-0224">Dipeptidase</keyword>
<reference evidence="9" key="1">
    <citation type="journal article" date="2021" name="PeerJ">
        <title>Extensive microbial diversity within the chicken gut microbiome revealed by metagenomics and culture.</title>
        <authorList>
            <person name="Gilroy R."/>
            <person name="Ravi A."/>
            <person name="Getino M."/>
            <person name="Pursley I."/>
            <person name="Horton D.L."/>
            <person name="Alikhan N.F."/>
            <person name="Baker D."/>
            <person name="Gharbi K."/>
            <person name="Hall N."/>
            <person name="Watson M."/>
            <person name="Adriaenssens E.M."/>
            <person name="Foster-Nyarko E."/>
            <person name="Jarju S."/>
            <person name="Secka A."/>
            <person name="Antonio M."/>
            <person name="Oren A."/>
            <person name="Chaudhuri R.R."/>
            <person name="La Ragione R."/>
            <person name="Hildebrand F."/>
            <person name="Pallen M.J."/>
        </authorList>
    </citation>
    <scope>NUCLEOTIDE SEQUENCE</scope>
    <source>
        <strain evidence="9">CHK187-11901</strain>
    </source>
</reference>
<dbReference type="InterPro" id="IPR050072">
    <property type="entry name" value="Peptidase_M20A"/>
</dbReference>
<dbReference type="Gene3D" id="3.40.630.10">
    <property type="entry name" value="Zn peptidases"/>
    <property type="match status" value="1"/>
</dbReference>
<evidence type="ECO:0000256" key="2">
    <source>
        <dbReference type="ARBA" id="ARBA00006247"/>
    </source>
</evidence>
<comment type="caution">
    <text evidence="9">The sequence shown here is derived from an EMBL/GenBank/DDBJ whole genome shotgun (WGS) entry which is preliminary data.</text>
</comment>
<dbReference type="Gene3D" id="3.30.70.360">
    <property type="match status" value="2"/>
</dbReference>
<accession>A0A9D2NR88</accession>
<organism evidence="9 10">
    <name type="scientific">Candidatus Merdibacter merdavium</name>
    <dbReference type="NCBI Taxonomy" id="2838692"/>
    <lineage>
        <taxon>Bacteria</taxon>
        <taxon>Bacillati</taxon>
        <taxon>Bacillota</taxon>
        <taxon>Erysipelotrichia</taxon>
        <taxon>Erysipelotrichales</taxon>
        <taxon>Erysipelotrichaceae</taxon>
        <taxon>Merdibacter</taxon>
    </lineage>
</organism>
<gene>
    <name evidence="9" type="primary">pepV</name>
    <name evidence="9" type="ORF">H9702_05320</name>
</gene>
<keyword evidence="5 9" id="KW-0378">Hydrolase</keyword>
<proteinExistence type="inferred from homology"/>
<dbReference type="PANTHER" id="PTHR43808">
    <property type="entry name" value="ACETYLORNITHINE DEACETYLASE"/>
    <property type="match status" value="1"/>
</dbReference>
<dbReference type="AlphaFoldDB" id="A0A9D2NR88"/>
<evidence type="ECO:0000256" key="8">
    <source>
        <dbReference type="ARBA" id="ARBA00023049"/>
    </source>
</evidence>
<dbReference type="SUPFAM" id="SSF53187">
    <property type="entry name" value="Zn-dependent exopeptidases"/>
    <property type="match status" value="1"/>
</dbReference>
<name>A0A9D2NR88_9FIRM</name>
<dbReference type="Pfam" id="PF01546">
    <property type="entry name" value="Peptidase_M20"/>
    <property type="match status" value="1"/>
</dbReference>
<dbReference type="InterPro" id="IPR002933">
    <property type="entry name" value="Peptidase_M20"/>
</dbReference>
<evidence type="ECO:0000256" key="3">
    <source>
        <dbReference type="ARBA" id="ARBA00022670"/>
    </source>
</evidence>
<keyword evidence="8" id="KW-0482">Metalloprotease</keyword>
<keyword evidence="4" id="KW-0479">Metal-binding</keyword>
<dbReference type="GO" id="GO:0008237">
    <property type="term" value="F:metallopeptidase activity"/>
    <property type="evidence" value="ECO:0007669"/>
    <property type="project" value="UniProtKB-KW"/>
</dbReference>
<keyword evidence="3" id="KW-0645">Protease</keyword>
<sequence length="463" mass="50972">MNWFEEAEKYRDDLIRDLRGLIAIPSLRCDEERREGAPFGEGPRQALDYMLQLGEENGFACSDVDGYAGVITMGEGAESVGVLGHLDIVPIGEGWTKDPFSCTEEDGYLFGRGVLDDKGPAMAGFYAMKMLKDNHIPLNKRIMLILGCDEESGMECMDYYKEHGEIPQCGFVPDADFPVTYGEKGGLHVLLKGKADTCIVSMHAGTRPNIVIGKAEMEMAEWNEELAAQFAFYLRSHQLQGSATPKGSHVILHIDGVFSHAAEPYNGVNAALHLLNFAGCAYDDKFARDTYEMLCDWQGKPLGIDCYGAYMGFLTMNTGIISLQEDGTCEITIDIRYPNDADVGAIMDGFCKACQERGYDLKPVMESDSAPLFVDPDSDLVKTLMDVYRKYTKDEFSPAKTIGGGTYARKFDQFVAFGPEDPHSVKTTDAFVGGPHQRDEGIKIEDLLRAMAIYAAALETLAG</sequence>
<dbReference type="SUPFAM" id="SSF55031">
    <property type="entry name" value="Bacterial exopeptidase dimerisation domain"/>
    <property type="match status" value="1"/>
</dbReference>
<dbReference type="GO" id="GO:0016805">
    <property type="term" value="F:dipeptidase activity"/>
    <property type="evidence" value="ECO:0007669"/>
    <property type="project" value="UniProtKB-KW"/>
</dbReference>
<evidence type="ECO:0000313" key="9">
    <source>
        <dbReference type="EMBL" id="HJC36532.1"/>
    </source>
</evidence>
<evidence type="ECO:0000313" key="10">
    <source>
        <dbReference type="Proteomes" id="UP000823896"/>
    </source>
</evidence>
<evidence type="ECO:0000256" key="5">
    <source>
        <dbReference type="ARBA" id="ARBA00022801"/>
    </source>
</evidence>
<dbReference type="InterPro" id="IPR036264">
    <property type="entry name" value="Bact_exopeptidase_dim_dom"/>
</dbReference>
<evidence type="ECO:0000256" key="7">
    <source>
        <dbReference type="ARBA" id="ARBA00022997"/>
    </source>
</evidence>
<evidence type="ECO:0000256" key="6">
    <source>
        <dbReference type="ARBA" id="ARBA00022833"/>
    </source>
</evidence>
<dbReference type="GO" id="GO:0006508">
    <property type="term" value="P:proteolysis"/>
    <property type="evidence" value="ECO:0007669"/>
    <property type="project" value="UniProtKB-KW"/>
</dbReference>
<reference evidence="9" key="2">
    <citation type="submission" date="2021-04" db="EMBL/GenBank/DDBJ databases">
        <authorList>
            <person name="Gilroy R."/>
        </authorList>
    </citation>
    <scope>NUCLEOTIDE SEQUENCE</scope>
    <source>
        <strain evidence="9">CHK187-11901</strain>
    </source>
</reference>
<dbReference type="PANTHER" id="PTHR43808:SF31">
    <property type="entry name" value="N-ACETYL-L-CITRULLINE DEACETYLASE"/>
    <property type="match status" value="1"/>
</dbReference>
<dbReference type="GO" id="GO:0006526">
    <property type="term" value="P:L-arginine biosynthetic process"/>
    <property type="evidence" value="ECO:0007669"/>
    <property type="project" value="TreeGrafter"/>
</dbReference>
<keyword evidence="6" id="KW-0862">Zinc</keyword>
<evidence type="ECO:0000256" key="1">
    <source>
        <dbReference type="ARBA" id="ARBA00001947"/>
    </source>
</evidence>
<comment type="cofactor">
    <cofactor evidence="1">
        <name>Zn(2+)</name>
        <dbReference type="ChEBI" id="CHEBI:29105"/>
    </cofactor>
</comment>
<dbReference type="GO" id="GO:0008777">
    <property type="term" value="F:acetylornithine deacetylase activity"/>
    <property type="evidence" value="ECO:0007669"/>
    <property type="project" value="TreeGrafter"/>
</dbReference>
<dbReference type="NCBIfam" id="TIGR01887">
    <property type="entry name" value="dipeptidaselike"/>
    <property type="match status" value="1"/>
</dbReference>
<evidence type="ECO:0000256" key="4">
    <source>
        <dbReference type="ARBA" id="ARBA00022723"/>
    </source>
</evidence>
<dbReference type="NCBIfam" id="NF005591">
    <property type="entry name" value="PRK07318.1"/>
    <property type="match status" value="1"/>
</dbReference>
<dbReference type="EC" id="3.4.13.-" evidence="9"/>
<dbReference type="Proteomes" id="UP000823896">
    <property type="component" value="Unassembled WGS sequence"/>
</dbReference>